<evidence type="ECO:0008006" key="3">
    <source>
        <dbReference type="Google" id="ProtNLM"/>
    </source>
</evidence>
<proteinExistence type="predicted"/>
<name>A0A4Y7IQP8_PAPSO</name>
<accession>A0A4Y7IQP8</accession>
<sequence length="203" mass="23171">MKNNRLTSFYLKMKSKKKQLGNKGDVVSSSLPDDLIRRVIFLLDIKSAVQTCLLLSKYWDKNTWKTARSLVFDEKGIGREAFVNTVLEEVPTFQKLELHMEDSILGAGTIGDFYEWIEGSLMLNAKEMSIYIEGAVGDLITVTFPEILFTKLQEMMLVSEEEGRIILKVTDIKPLELSLKFGVHFHGRVHTTELRVILDLDLT</sequence>
<gene>
    <name evidence="1" type="ORF">C5167_018232</name>
</gene>
<organism evidence="1 2">
    <name type="scientific">Papaver somniferum</name>
    <name type="common">Opium poppy</name>
    <dbReference type="NCBI Taxonomy" id="3469"/>
    <lineage>
        <taxon>Eukaryota</taxon>
        <taxon>Viridiplantae</taxon>
        <taxon>Streptophyta</taxon>
        <taxon>Embryophyta</taxon>
        <taxon>Tracheophyta</taxon>
        <taxon>Spermatophyta</taxon>
        <taxon>Magnoliopsida</taxon>
        <taxon>Ranunculales</taxon>
        <taxon>Papaveraceae</taxon>
        <taxon>Papaveroideae</taxon>
        <taxon>Papaver</taxon>
    </lineage>
</organism>
<reference evidence="1 2" key="1">
    <citation type="journal article" date="2018" name="Science">
        <title>The opium poppy genome and morphinan production.</title>
        <authorList>
            <person name="Guo L."/>
            <person name="Winzer T."/>
            <person name="Yang X."/>
            <person name="Li Y."/>
            <person name="Ning Z."/>
            <person name="He Z."/>
            <person name="Teodor R."/>
            <person name="Lu Y."/>
            <person name="Bowser T.A."/>
            <person name="Graham I.A."/>
            <person name="Ye K."/>
        </authorList>
    </citation>
    <scope>NUCLEOTIDE SEQUENCE [LARGE SCALE GENOMIC DNA]</scope>
    <source>
        <strain evidence="2">cv. HN1</strain>
        <tissue evidence="1">Leaves</tissue>
    </source>
</reference>
<evidence type="ECO:0000313" key="1">
    <source>
        <dbReference type="EMBL" id="RZC49809.1"/>
    </source>
</evidence>
<evidence type="ECO:0000313" key="2">
    <source>
        <dbReference type="Proteomes" id="UP000316621"/>
    </source>
</evidence>
<dbReference type="Proteomes" id="UP000316621">
    <property type="component" value="Chromosome 2"/>
</dbReference>
<dbReference type="EMBL" id="CM010716">
    <property type="protein sequence ID" value="RZC49809.1"/>
    <property type="molecule type" value="Genomic_DNA"/>
</dbReference>
<dbReference type="Gramene" id="RZC49809">
    <property type="protein sequence ID" value="RZC49809"/>
    <property type="gene ID" value="C5167_018232"/>
</dbReference>
<dbReference type="AlphaFoldDB" id="A0A4Y7IQP8"/>
<protein>
    <recommendedName>
        <fullName evidence="3">F-box domain-containing protein</fullName>
    </recommendedName>
</protein>
<keyword evidence="2" id="KW-1185">Reference proteome</keyword>